<organism evidence="1 2">
    <name type="scientific">Papaver atlanticum</name>
    <dbReference type="NCBI Taxonomy" id="357466"/>
    <lineage>
        <taxon>Eukaryota</taxon>
        <taxon>Viridiplantae</taxon>
        <taxon>Streptophyta</taxon>
        <taxon>Embryophyta</taxon>
        <taxon>Tracheophyta</taxon>
        <taxon>Spermatophyta</taxon>
        <taxon>Magnoliopsida</taxon>
        <taxon>Ranunculales</taxon>
        <taxon>Papaveraceae</taxon>
        <taxon>Papaveroideae</taxon>
        <taxon>Papaver</taxon>
    </lineage>
</organism>
<evidence type="ECO:0000313" key="1">
    <source>
        <dbReference type="EMBL" id="KAI3843667.1"/>
    </source>
</evidence>
<comment type="caution">
    <text evidence="1">The sequence shown here is derived from an EMBL/GenBank/DDBJ whole genome shotgun (WGS) entry which is preliminary data.</text>
</comment>
<sequence length="80" mass="9159">EPIEVLELLRKLNCKVYSIYGNFEAYMYEVGLWWMWLSVQVVTVYRMGSDVAEVGGGIELRLDELNGVTVAAVEVMGWRL</sequence>
<keyword evidence="2" id="KW-1185">Reference proteome</keyword>
<dbReference type="EMBL" id="JAJJMB010016912">
    <property type="protein sequence ID" value="KAI3843667.1"/>
    <property type="molecule type" value="Genomic_DNA"/>
</dbReference>
<reference evidence="1" key="1">
    <citation type="submission" date="2022-04" db="EMBL/GenBank/DDBJ databases">
        <title>A functionally conserved STORR gene fusion in Papaver species that diverged 16.8 million years ago.</title>
        <authorList>
            <person name="Catania T."/>
        </authorList>
    </citation>
    <scope>NUCLEOTIDE SEQUENCE</scope>
    <source>
        <strain evidence="1">S-188037</strain>
    </source>
</reference>
<proteinExistence type="predicted"/>
<dbReference type="AlphaFoldDB" id="A0AAD4RYD4"/>
<dbReference type="Proteomes" id="UP001202328">
    <property type="component" value="Unassembled WGS sequence"/>
</dbReference>
<evidence type="ECO:0000313" key="2">
    <source>
        <dbReference type="Proteomes" id="UP001202328"/>
    </source>
</evidence>
<feature type="non-terminal residue" evidence="1">
    <location>
        <position position="1"/>
    </location>
</feature>
<accession>A0AAD4RYD4</accession>
<gene>
    <name evidence="1" type="ORF">MKW98_013603</name>
</gene>
<protein>
    <submittedName>
        <fullName evidence="1">Uncharacterized protein</fullName>
    </submittedName>
</protein>
<name>A0AAD4RYD4_9MAGN</name>